<reference evidence="2" key="1">
    <citation type="submission" date="2022-11" db="UniProtKB">
        <authorList>
            <consortium name="WormBaseParasite"/>
        </authorList>
    </citation>
    <scope>IDENTIFICATION</scope>
</reference>
<dbReference type="WBParaSite" id="PgE041_g005_t01">
    <property type="protein sequence ID" value="PgE041_g005_t01"/>
    <property type="gene ID" value="PgE041_g005"/>
</dbReference>
<proteinExistence type="predicted"/>
<protein>
    <submittedName>
        <fullName evidence="2">Peptidase aspartic putative domain-containing protein</fullName>
    </submittedName>
</protein>
<accession>A0A914ZZ38</accession>
<sequence>MNVVLYPLENFVLLPLRRKNCVSCVTDMAFESVLISISTTTATFPNSQQTTLREQALSRCLEVEVVNPLDKKIHKTVLAMLDSGNRRSYLEENVAQQLGDVIIGSQPRRSRRDLSQCFIRIGYSEDALRQFWDLELLGVRDQKLKGDDDLLAVPHSERITCIDPHKRINVPSHEELYLVLSAVNFFLQLPSGFSDHERELRLSTNL</sequence>
<name>A0A914ZZ38_PARUN</name>
<evidence type="ECO:0000313" key="2">
    <source>
        <dbReference type="WBParaSite" id="PgE041_g005_t01"/>
    </source>
</evidence>
<dbReference type="Proteomes" id="UP000887569">
    <property type="component" value="Unplaced"/>
</dbReference>
<organism evidence="1 2">
    <name type="scientific">Parascaris univalens</name>
    <name type="common">Nematode worm</name>
    <dbReference type="NCBI Taxonomy" id="6257"/>
    <lineage>
        <taxon>Eukaryota</taxon>
        <taxon>Metazoa</taxon>
        <taxon>Ecdysozoa</taxon>
        <taxon>Nematoda</taxon>
        <taxon>Chromadorea</taxon>
        <taxon>Rhabditida</taxon>
        <taxon>Spirurina</taxon>
        <taxon>Ascaridomorpha</taxon>
        <taxon>Ascaridoidea</taxon>
        <taxon>Ascarididae</taxon>
        <taxon>Parascaris</taxon>
    </lineage>
</organism>
<evidence type="ECO:0000313" key="1">
    <source>
        <dbReference type="Proteomes" id="UP000887569"/>
    </source>
</evidence>
<dbReference type="AlphaFoldDB" id="A0A914ZZ38"/>
<keyword evidence="1" id="KW-1185">Reference proteome</keyword>